<name>A0A7R7EK21_9FIRM</name>
<proteinExistence type="predicted"/>
<protein>
    <submittedName>
        <fullName evidence="1">Uncharacterized protein</fullName>
    </submittedName>
</protein>
<sequence length="264" mass="31569">MQEHSVYLFIGKPSNDFIIYLATILQNLSISVLIIDETNQMKQCIQIPEEQPEPIHYRGIDFINMETLLEKYSSLMGDMCLQQDIEACLDMQYQVYFILSDLNDSILKELEESKDNKNLFLKHSYFSNNLKQTYLITDSTKNNIEKVTDFINLFNQKVTIILRDICEGKLNMQYYLNTYFERYEYSIRRYQIPLDEVDYEYRIRLEYETFQDFKNISKEYQKVLMEVAKEMLKEMIIDVEVSDKTLKKAFQLARKGVVYENSIF</sequence>
<dbReference type="AlphaFoldDB" id="A0A7R7EK21"/>
<dbReference type="RefSeq" id="WP_271715475.1">
    <property type="nucleotide sequence ID" value="NZ_AP024169.1"/>
</dbReference>
<dbReference type="Proteomes" id="UP000595897">
    <property type="component" value="Chromosome"/>
</dbReference>
<dbReference type="KEGG" id="ahb:bsdtb5_15350"/>
<evidence type="ECO:0000313" key="2">
    <source>
        <dbReference type="Proteomes" id="UP000595897"/>
    </source>
</evidence>
<gene>
    <name evidence="1" type="ORF">bsdtb5_15350</name>
</gene>
<organism evidence="1 2">
    <name type="scientific">Anaeromicropila herbilytica</name>
    <dbReference type="NCBI Taxonomy" id="2785025"/>
    <lineage>
        <taxon>Bacteria</taxon>
        <taxon>Bacillati</taxon>
        <taxon>Bacillota</taxon>
        <taxon>Clostridia</taxon>
        <taxon>Lachnospirales</taxon>
        <taxon>Lachnospiraceae</taxon>
        <taxon>Anaeromicropila</taxon>
    </lineage>
</organism>
<accession>A0A7R7EK21</accession>
<dbReference type="EMBL" id="AP024169">
    <property type="protein sequence ID" value="BCN30240.1"/>
    <property type="molecule type" value="Genomic_DNA"/>
</dbReference>
<evidence type="ECO:0000313" key="1">
    <source>
        <dbReference type="EMBL" id="BCN30240.1"/>
    </source>
</evidence>
<keyword evidence="2" id="KW-1185">Reference proteome</keyword>
<reference evidence="1 2" key="1">
    <citation type="submission" date="2020-11" db="EMBL/GenBank/DDBJ databases">
        <title>Draft genome sequencing of a Lachnospiraceae strain isolated from anoxic soil subjected to BSD treatment.</title>
        <authorList>
            <person name="Uek A."/>
            <person name="Tonouchi A."/>
        </authorList>
    </citation>
    <scope>NUCLEOTIDE SEQUENCE [LARGE SCALE GENOMIC DNA]</scope>
    <source>
        <strain evidence="1 2">TB5</strain>
    </source>
</reference>